<evidence type="ECO:0000313" key="2">
    <source>
        <dbReference type="Proteomes" id="UP000294564"/>
    </source>
</evidence>
<dbReference type="Pfam" id="PF08889">
    <property type="entry name" value="WbqC"/>
    <property type="match status" value="1"/>
</dbReference>
<name>A0A4R2NZ42_9FLAO</name>
<gene>
    <name evidence="1" type="ORF">EV195_102350</name>
</gene>
<dbReference type="EMBL" id="SLXM01000002">
    <property type="protein sequence ID" value="TCP27008.1"/>
    <property type="molecule type" value="Genomic_DNA"/>
</dbReference>
<accession>A0A4R2NZ42</accession>
<dbReference type="InterPro" id="IPR014985">
    <property type="entry name" value="WbqC"/>
</dbReference>
<protein>
    <submittedName>
        <fullName evidence="1">WbqC-like protein</fullName>
    </submittedName>
</protein>
<evidence type="ECO:0000313" key="1">
    <source>
        <dbReference type="EMBL" id="TCP27008.1"/>
    </source>
</evidence>
<dbReference type="OrthoDB" id="1523452at2"/>
<dbReference type="RefSeq" id="WP_132793931.1">
    <property type="nucleotide sequence ID" value="NZ_SLXM01000002.1"/>
</dbReference>
<dbReference type="Proteomes" id="UP000294564">
    <property type="component" value="Unassembled WGS sequence"/>
</dbReference>
<organism evidence="1 2">
    <name type="scientific">Tenacibaculum skagerrakense</name>
    <dbReference type="NCBI Taxonomy" id="186571"/>
    <lineage>
        <taxon>Bacteria</taxon>
        <taxon>Pseudomonadati</taxon>
        <taxon>Bacteroidota</taxon>
        <taxon>Flavobacteriia</taxon>
        <taxon>Flavobacteriales</taxon>
        <taxon>Flavobacteriaceae</taxon>
        <taxon>Tenacibaculum</taxon>
    </lineage>
</organism>
<comment type="caution">
    <text evidence="1">The sequence shown here is derived from an EMBL/GenBank/DDBJ whole genome shotgun (WGS) entry which is preliminary data.</text>
</comment>
<reference evidence="1 2" key="1">
    <citation type="submission" date="2019-03" db="EMBL/GenBank/DDBJ databases">
        <title>Genomic Encyclopedia of Type Strains, Phase IV (KMG-IV): sequencing the most valuable type-strain genomes for metagenomic binning, comparative biology and taxonomic classification.</title>
        <authorList>
            <person name="Goeker M."/>
        </authorList>
    </citation>
    <scope>NUCLEOTIDE SEQUENCE [LARGE SCALE GENOMIC DNA]</scope>
    <source>
        <strain evidence="1 2">DSM 14836</strain>
    </source>
</reference>
<proteinExistence type="predicted"/>
<dbReference type="AlphaFoldDB" id="A0A4R2NZ42"/>
<sequence>MGLFIPTYFSPISQYAFIANSDKVIFEFEDNFQKQTYRNRCYIYGANGKLSLNIPVKHNKTTGRKKTKDTLVENDFPWQDQHFKSLKAAYQSSPFFEFFEDDLAKIFNKKYVYLVDLNIDTYLFVTDALQINQEFSKTNEYELSPIVNDYRDFSVAKNGNISIEMDSYTQMFDDKYGFISNLSILDLLFMEGPNSISYLESVKLL</sequence>
<keyword evidence="2" id="KW-1185">Reference proteome</keyword>